<sequence length="83" mass="9760">MELTYVILILVYISSVSLGILFAIKFFELGKRFKRGLRVFVSHSVDDFNRYRVGELVKFLESQKNISRVFYCESDLTGNIDEW</sequence>
<feature type="non-terminal residue" evidence="2">
    <location>
        <position position="83"/>
    </location>
</feature>
<reference evidence="2" key="1">
    <citation type="journal article" date="2014" name="Front. Microbiol.">
        <title>High frequency of phylogenetically diverse reductive dehalogenase-homologous genes in deep subseafloor sedimentary metagenomes.</title>
        <authorList>
            <person name="Kawai M."/>
            <person name="Futagami T."/>
            <person name="Toyoda A."/>
            <person name="Takaki Y."/>
            <person name="Nishi S."/>
            <person name="Hori S."/>
            <person name="Arai W."/>
            <person name="Tsubouchi T."/>
            <person name="Morono Y."/>
            <person name="Uchiyama I."/>
            <person name="Ito T."/>
            <person name="Fujiyama A."/>
            <person name="Inagaki F."/>
            <person name="Takami H."/>
        </authorList>
    </citation>
    <scope>NUCLEOTIDE SEQUENCE</scope>
    <source>
        <strain evidence="2">Expedition CK06-06</strain>
    </source>
</reference>
<dbReference type="AlphaFoldDB" id="X0ZU24"/>
<organism evidence="2">
    <name type="scientific">marine sediment metagenome</name>
    <dbReference type="NCBI Taxonomy" id="412755"/>
    <lineage>
        <taxon>unclassified sequences</taxon>
        <taxon>metagenomes</taxon>
        <taxon>ecological metagenomes</taxon>
    </lineage>
</organism>
<keyword evidence="1" id="KW-0812">Transmembrane</keyword>
<gene>
    <name evidence="2" type="ORF">S01H4_06001</name>
</gene>
<feature type="transmembrane region" description="Helical" evidence="1">
    <location>
        <begin position="6"/>
        <end position="27"/>
    </location>
</feature>
<dbReference type="EMBL" id="BART01001800">
    <property type="protein sequence ID" value="GAG73320.1"/>
    <property type="molecule type" value="Genomic_DNA"/>
</dbReference>
<evidence type="ECO:0000313" key="2">
    <source>
        <dbReference type="EMBL" id="GAG73320.1"/>
    </source>
</evidence>
<name>X0ZU24_9ZZZZ</name>
<keyword evidence="1" id="KW-1133">Transmembrane helix</keyword>
<protein>
    <recommendedName>
        <fullName evidence="3">TIR domain-containing protein</fullName>
    </recommendedName>
</protein>
<comment type="caution">
    <text evidence="2">The sequence shown here is derived from an EMBL/GenBank/DDBJ whole genome shotgun (WGS) entry which is preliminary data.</text>
</comment>
<evidence type="ECO:0000256" key="1">
    <source>
        <dbReference type="SAM" id="Phobius"/>
    </source>
</evidence>
<proteinExistence type="predicted"/>
<accession>X0ZU24</accession>
<keyword evidence="1" id="KW-0472">Membrane</keyword>
<evidence type="ECO:0008006" key="3">
    <source>
        <dbReference type="Google" id="ProtNLM"/>
    </source>
</evidence>